<dbReference type="InterPro" id="IPR023214">
    <property type="entry name" value="HAD_sf"/>
</dbReference>
<dbReference type="NCBIfam" id="TIGR01509">
    <property type="entry name" value="HAD-SF-IA-v3"/>
    <property type="match status" value="1"/>
</dbReference>
<gene>
    <name evidence="1" type="primary">ppaX</name>
    <name evidence="1" type="ORF">GXN76_01105</name>
</gene>
<evidence type="ECO:0000313" key="1">
    <source>
        <dbReference type="EMBL" id="QKG83196.1"/>
    </source>
</evidence>
<accession>A0A7D4C4A6</accession>
<dbReference type="Pfam" id="PF13419">
    <property type="entry name" value="HAD_2"/>
    <property type="match status" value="1"/>
</dbReference>
<dbReference type="PANTHER" id="PTHR43434:SF26">
    <property type="entry name" value="PYROPHOSPHATASE PPAX"/>
    <property type="match status" value="1"/>
</dbReference>
<dbReference type="PANTHER" id="PTHR43434">
    <property type="entry name" value="PHOSPHOGLYCOLATE PHOSPHATASE"/>
    <property type="match status" value="1"/>
</dbReference>
<dbReference type="SUPFAM" id="SSF56784">
    <property type="entry name" value="HAD-like"/>
    <property type="match status" value="1"/>
</dbReference>
<evidence type="ECO:0000313" key="2">
    <source>
        <dbReference type="Proteomes" id="UP000503088"/>
    </source>
</evidence>
<sequence>MKYQTVLFDLDGTLLDTTSLIIASFMYTLEKYCPNQYEEKDVLACLGEPLRDQMKRFGGEEQADAMVSTYREHNIAHHDDYVKAFPGVTQTLDRLFREGIKMGVVSNKQRVTVEMGLELCNLQKYMSGVVCFGDAPKPKPDPGMIQLAMEELQAEAASTLMVGDSRFDLLAAKAAGVSAAGVAWSHQGAEGLQPYHPDYMLHQMEDLYNIVGLSPLGREAT</sequence>
<dbReference type="GO" id="GO:0004427">
    <property type="term" value="F:inorganic diphosphate phosphatase activity"/>
    <property type="evidence" value="ECO:0007669"/>
    <property type="project" value="UniProtKB-EC"/>
</dbReference>
<proteinExistence type="predicted"/>
<dbReference type="EC" id="3.6.1.1" evidence="1"/>
<dbReference type="GO" id="GO:0008967">
    <property type="term" value="F:phosphoglycolate phosphatase activity"/>
    <property type="evidence" value="ECO:0007669"/>
    <property type="project" value="TreeGrafter"/>
</dbReference>
<dbReference type="InterPro" id="IPR023198">
    <property type="entry name" value="PGP-like_dom2"/>
</dbReference>
<dbReference type="GO" id="GO:0006281">
    <property type="term" value="P:DNA repair"/>
    <property type="evidence" value="ECO:0007669"/>
    <property type="project" value="TreeGrafter"/>
</dbReference>
<dbReference type="SFLD" id="SFLDS00003">
    <property type="entry name" value="Haloacid_Dehalogenase"/>
    <property type="match status" value="1"/>
</dbReference>
<dbReference type="NCBIfam" id="TIGR01549">
    <property type="entry name" value="HAD-SF-IA-v1"/>
    <property type="match status" value="1"/>
</dbReference>
<dbReference type="FunFam" id="3.40.50.1000:FF:000022">
    <property type="entry name" value="Phosphoglycolate phosphatase"/>
    <property type="match status" value="1"/>
</dbReference>
<dbReference type="SFLD" id="SFLDG01135">
    <property type="entry name" value="C1.5.6:_HAD__Beta-PGM__Phospha"/>
    <property type="match status" value="1"/>
</dbReference>
<dbReference type="KEGG" id="kpul:GXN76_01105"/>
<dbReference type="Proteomes" id="UP000503088">
    <property type="component" value="Chromosome"/>
</dbReference>
<dbReference type="EMBL" id="CP048104">
    <property type="protein sequence ID" value="QKG83196.1"/>
    <property type="molecule type" value="Genomic_DNA"/>
</dbReference>
<dbReference type="InterPro" id="IPR036412">
    <property type="entry name" value="HAD-like_sf"/>
</dbReference>
<dbReference type="InterPro" id="IPR050155">
    <property type="entry name" value="HAD-like_hydrolase_sf"/>
</dbReference>
<dbReference type="NCBIfam" id="NF009804">
    <property type="entry name" value="PRK13288.1"/>
    <property type="match status" value="1"/>
</dbReference>
<dbReference type="InterPro" id="IPR006439">
    <property type="entry name" value="HAD-SF_hydro_IA"/>
</dbReference>
<dbReference type="RefSeq" id="WP_173219479.1">
    <property type="nucleotide sequence ID" value="NZ_CP048104.1"/>
</dbReference>
<keyword evidence="1" id="KW-0378">Hydrolase</keyword>
<dbReference type="GO" id="GO:0005829">
    <property type="term" value="C:cytosol"/>
    <property type="evidence" value="ECO:0007669"/>
    <property type="project" value="TreeGrafter"/>
</dbReference>
<dbReference type="Gene3D" id="1.10.150.240">
    <property type="entry name" value="Putative phosphatase, domain 2"/>
    <property type="match status" value="1"/>
</dbReference>
<reference evidence="1 2" key="1">
    <citation type="submission" date="2020-01" db="EMBL/GenBank/DDBJ databases">
        <authorList>
            <person name="Gulvik C.A."/>
            <person name="Batra D.G."/>
        </authorList>
    </citation>
    <scope>NUCLEOTIDE SEQUENCE [LARGE SCALE GENOMIC DNA]</scope>
    <source>
        <strain evidence="1 2">W9323</strain>
    </source>
</reference>
<keyword evidence="2" id="KW-1185">Reference proteome</keyword>
<dbReference type="InterPro" id="IPR041492">
    <property type="entry name" value="HAD_2"/>
</dbReference>
<dbReference type="AlphaFoldDB" id="A0A7D4C4A6"/>
<protein>
    <submittedName>
        <fullName evidence="1">Pyrophosphatase PpaX</fullName>
        <ecNumber evidence="1">3.6.1.1</ecNumber>
    </submittedName>
</protein>
<dbReference type="Gene3D" id="3.40.50.1000">
    <property type="entry name" value="HAD superfamily/HAD-like"/>
    <property type="match status" value="1"/>
</dbReference>
<organism evidence="1 2">
    <name type="scientific">Kroppenstedtia pulmonis</name>
    <dbReference type="NCBI Taxonomy" id="1380685"/>
    <lineage>
        <taxon>Bacteria</taxon>
        <taxon>Bacillati</taxon>
        <taxon>Bacillota</taxon>
        <taxon>Bacilli</taxon>
        <taxon>Bacillales</taxon>
        <taxon>Thermoactinomycetaceae</taxon>
        <taxon>Kroppenstedtia</taxon>
    </lineage>
</organism>
<dbReference type="SFLD" id="SFLDG01129">
    <property type="entry name" value="C1.5:_HAD__Beta-PGM__Phosphata"/>
    <property type="match status" value="1"/>
</dbReference>
<name>A0A7D4C4A6_9BACL</name>